<reference evidence="3 4" key="1">
    <citation type="journal article" date="2014" name="PLoS ONE">
        <title>The first complete genome sequence of the class fimbriimonadia in the phylum armatimonadetes.</title>
        <authorList>
            <person name="Hu Z.Y."/>
            <person name="Wang Y.Z."/>
            <person name="Im W.T."/>
            <person name="Wang S.Y."/>
            <person name="Zhao G.P."/>
            <person name="Zheng H.J."/>
            <person name="Quan Z.X."/>
        </authorList>
    </citation>
    <scope>NUCLEOTIDE SEQUENCE [LARGE SCALE GENOMIC DNA]</scope>
    <source>
        <strain evidence="3">Gsoil 348</strain>
    </source>
</reference>
<dbReference type="KEGG" id="fgi:OP10G_4237"/>
<evidence type="ECO:0000313" key="4">
    <source>
        <dbReference type="Proteomes" id="UP000027982"/>
    </source>
</evidence>
<keyword evidence="2" id="KW-1133">Transmembrane helix</keyword>
<name>A0A068NXV4_FIMGI</name>
<keyword evidence="4" id="KW-1185">Reference proteome</keyword>
<dbReference type="AlphaFoldDB" id="A0A068NXV4"/>
<keyword evidence="2" id="KW-0812">Transmembrane</keyword>
<proteinExistence type="predicted"/>
<evidence type="ECO:0000256" key="2">
    <source>
        <dbReference type="SAM" id="Phobius"/>
    </source>
</evidence>
<evidence type="ECO:0000313" key="3">
    <source>
        <dbReference type="EMBL" id="AIE87605.1"/>
    </source>
</evidence>
<evidence type="ECO:0000256" key="1">
    <source>
        <dbReference type="SAM" id="MobiDB-lite"/>
    </source>
</evidence>
<gene>
    <name evidence="3" type="ORF">OP10G_4237</name>
</gene>
<feature type="region of interest" description="Disordered" evidence="1">
    <location>
        <begin position="27"/>
        <end position="53"/>
    </location>
</feature>
<dbReference type="HOGENOM" id="CLU_3061764_0_0_0"/>
<dbReference type="Proteomes" id="UP000027982">
    <property type="component" value="Chromosome"/>
</dbReference>
<dbReference type="RefSeq" id="WP_158409312.1">
    <property type="nucleotide sequence ID" value="NZ_CP007139.1"/>
</dbReference>
<accession>A0A068NXV4</accession>
<dbReference type="STRING" id="661478.OP10G_4237"/>
<sequence length="53" mass="5560">MTDKKKLVIVGIVAVLAIIAAVIMGAKSSSGSKETETDFHAVPPKGIGKHERE</sequence>
<feature type="transmembrane region" description="Helical" evidence="2">
    <location>
        <begin position="7"/>
        <end position="26"/>
    </location>
</feature>
<protein>
    <submittedName>
        <fullName evidence="3">Uncharacterized protein</fullName>
    </submittedName>
</protein>
<keyword evidence="2" id="KW-0472">Membrane</keyword>
<dbReference type="EMBL" id="CP007139">
    <property type="protein sequence ID" value="AIE87605.1"/>
    <property type="molecule type" value="Genomic_DNA"/>
</dbReference>
<organism evidence="3 4">
    <name type="scientific">Fimbriimonas ginsengisoli Gsoil 348</name>
    <dbReference type="NCBI Taxonomy" id="661478"/>
    <lineage>
        <taxon>Bacteria</taxon>
        <taxon>Bacillati</taxon>
        <taxon>Armatimonadota</taxon>
        <taxon>Fimbriimonadia</taxon>
        <taxon>Fimbriimonadales</taxon>
        <taxon>Fimbriimonadaceae</taxon>
        <taxon>Fimbriimonas</taxon>
    </lineage>
</organism>